<dbReference type="PROSITE" id="PS01135">
    <property type="entry name" value="FTSZ_2"/>
    <property type="match status" value="1"/>
</dbReference>
<sequence>MDLVEANTPSIIKVIGVGGGGDNAVAHMYREGNINSVNYLVCNTDAKALSTSPVPDQLQLGEDGLGAGGVPEKARSLAEESLEEIKKHLQGNIKMVFITAGMGGGTGTGAAPIIAREAKEMGILTIGIVTIPFRFEGNRKIDKALDGVETLSENVDAILVINNERLREIYQNFSITEAFKKADDTLTVAVKSIVDIITMHGTMNLDFRDVYTTLHNGGVAIMSTGYAKGENRVAMAISNALNSPLINNRDIYKSKKILISIATSSSHSLMVYEMNDIHNFMGNFEDKYIETKYGFSTDDSLGDQVKITILASGFGIRDFKEKNDNIVVFTEEDIRHVLRRQEAYGAIEAPVKMRPNIFLFEQEDLDDEEKLLLVEQTPTLRRDKATLQRLTGKEK</sequence>
<organism evidence="6">
    <name type="scientific">gut metagenome</name>
    <dbReference type="NCBI Taxonomy" id="749906"/>
    <lineage>
        <taxon>unclassified sequences</taxon>
        <taxon>metagenomes</taxon>
        <taxon>organismal metagenomes</taxon>
    </lineage>
</organism>
<dbReference type="InterPro" id="IPR024757">
    <property type="entry name" value="FtsZ_C"/>
</dbReference>
<dbReference type="InterPro" id="IPR008280">
    <property type="entry name" value="Tub_FtsZ_C"/>
</dbReference>
<dbReference type="Pfam" id="PF12327">
    <property type="entry name" value="FtsZ_C"/>
    <property type="match status" value="1"/>
</dbReference>
<dbReference type="SMART" id="SM00865">
    <property type="entry name" value="Tubulin_C"/>
    <property type="match status" value="1"/>
</dbReference>
<evidence type="ECO:0000313" key="6">
    <source>
        <dbReference type="EMBL" id="EJW93409.1"/>
    </source>
</evidence>
<keyword evidence="2" id="KW-0547">Nucleotide-binding</keyword>
<gene>
    <name evidence="6" type="ORF">EVA_18484</name>
</gene>
<dbReference type="InterPro" id="IPR020805">
    <property type="entry name" value="Cell_div_FtsZ_CS"/>
</dbReference>
<dbReference type="EMBL" id="AMCI01006988">
    <property type="protein sequence ID" value="EJW93409.1"/>
    <property type="molecule type" value="Genomic_DNA"/>
</dbReference>
<feature type="domain" description="Tubulin/FtsZ 2-layer sandwich" evidence="5">
    <location>
        <begin position="203"/>
        <end position="323"/>
    </location>
</feature>
<dbReference type="InterPro" id="IPR036525">
    <property type="entry name" value="Tubulin/FtsZ_GTPase_sf"/>
</dbReference>
<dbReference type="PANTHER" id="PTHR30314:SF3">
    <property type="entry name" value="MITOCHONDRIAL DIVISION PROTEIN FSZA"/>
    <property type="match status" value="1"/>
</dbReference>
<dbReference type="InterPro" id="IPR018316">
    <property type="entry name" value="Tubulin/FtsZ_2-layer-sand-dom"/>
</dbReference>
<dbReference type="Gene3D" id="3.40.50.1440">
    <property type="entry name" value="Tubulin/FtsZ, GTPase domain"/>
    <property type="match status" value="1"/>
</dbReference>
<accession>J9G1E2</accession>
<dbReference type="AlphaFoldDB" id="J9G1E2"/>
<evidence type="ECO:0000256" key="3">
    <source>
        <dbReference type="ARBA" id="ARBA00023134"/>
    </source>
</evidence>
<comment type="caution">
    <text evidence="6">The sequence shown here is derived from an EMBL/GenBank/DDBJ whole genome shotgun (WGS) entry which is preliminary data.</text>
</comment>
<reference evidence="6" key="1">
    <citation type="journal article" date="2012" name="PLoS ONE">
        <title>Gene sets for utilization of primary and secondary nutrition supplies in the distal gut of endangered iberian lynx.</title>
        <authorList>
            <person name="Alcaide M."/>
            <person name="Messina E."/>
            <person name="Richter M."/>
            <person name="Bargiela R."/>
            <person name="Peplies J."/>
            <person name="Huws S.A."/>
            <person name="Newbold C.J."/>
            <person name="Golyshin P.N."/>
            <person name="Simon M.A."/>
            <person name="Lopez G."/>
            <person name="Yakimov M.M."/>
            <person name="Ferrer M."/>
        </authorList>
    </citation>
    <scope>NUCLEOTIDE SEQUENCE</scope>
</reference>
<dbReference type="PANTHER" id="PTHR30314">
    <property type="entry name" value="CELL DIVISION PROTEIN FTSZ-RELATED"/>
    <property type="match status" value="1"/>
</dbReference>
<dbReference type="NCBIfam" id="TIGR00065">
    <property type="entry name" value="ftsZ"/>
    <property type="match status" value="1"/>
</dbReference>
<dbReference type="InterPro" id="IPR045061">
    <property type="entry name" value="FtsZ/CetZ"/>
</dbReference>
<dbReference type="InterPro" id="IPR000158">
    <property type="entry name" value="Cell_div_FtsZ"/>
</dbReference>
<comment type="similarity">
    <text evidence="1">Belongs to the FtsZ family.</text>
</comment>
<dbReference type="PRINTS" id="PR00423">
    <property type="entry name" value="CELLDVISFTSZ"/>
</dbReference>
<keyword evidence="6" id="KW-0131">Cell cycle</keyword>
<dbReference type="Pfam" id="PF00091">
    <property type="entry name" value="Tubulin"/>
    <property type="match status" value="1"/>
</dbReference>
<dbReference type="CDD" id="cd02201">
    <property type="entry name" value="FtsZ_type1"/>
    <property type="match status" value="1"/>
</dbReference>
<protein>
    <submittedName>
        <fullName evidence="6">Cell division protein FtsZ</fullName>
    </submittedName>
</protein>
<dbReference type="GO" id="GO:0005525">
    <property type="term" value="F:GTP binding"/>
    <property type="evidence" value="ECO:0007669"/>
    <property type="project" value="UniProtKB-KW"/>
</dbReference>
<keyword evidence="6" id="KW-0132">Cell division</keyword>
<dbReference type="GO" id="GO:0005737">
    <property type="term" value="C:cytoplasm"/>
    <property type="evidence" value="ECO:0007669"/>
    <property type="project" value="TreeGrafter"/>
</dbReference>
<dbReference type="SUPFAM" id="SSF52490">
    <property type="entry name" value="Tubulin nucleotide-binding domain-like"/>
    <property type="match status" value="1"/>
</dbReference>
<dbReference type="InterPro" id="IPR003008">
    <property type="entry name" value="Tubulin_FtsZ_GTPase"/>
</dbReference>
<dbReference type="GO" id="GO:0051301">
    <property type="term" value="P:cell division"/>
    <property type="evidence" value="ECO:0007669"/>
    <property type="project" value="UniProtKB-KW"/>
</dbReference>
<keyword evidence="3" id="KW-0342">GTP-binding</keyword>
<dbReference type="GO" id="GO:0032153">
    <property type="term" value="C:cell division site"/>
    <property type="evidence" value="ECO:0007669"/>
    <property type="project" value="TreeGrafter"/>
</dbReference>
<evidence type="ECO:0000259" key="4">
    <source>
        <dbReference type="SMART" id="SM00864"/>
    </source>
</evidence>
<feature type="domain" description="Tubulin/FtsZ GTPase" evidence="4">
    <location>
        <begin position="11"/>
        <end position="201"/>
    </location>
</feature>
<dbReference type="SMART" id="SM00864">
    <property type="entry name" value="Tubulin"/>
    <property type="match status" value="1"/>
</dbReference>
<evidence type="ECO:0000256" key="2">
    <source>
        <dbReference type="ARBA" id="ARBA00022741"/>
    </source>
</evidence>
<dbReference type="HAMAP" id="MF_00909">
    <property type="entry name" value="FtsZ"/>
    <property type="match status" value="1"/>
</dbReference>
<evidence type="ECO:0000259" key="5">
    <source>
        <dbReference type="SMART" id="SM00865"/>
    </source>
</evidence>
<proteinExistence type="inferred from homology"/>
<name>J9G1E2_9ZZZZ</name>
<dbReference type="GO" id="GO:0003924">
    <property type="term" value="F:GTPase activity"/>
    <property type="evidence" value="ECO:0007669"/>
    <property type="project" value="InterPro"/>
</dbReference>
<evidence type="ECO:0000256" key="1">
    <source>
        <dbReference type="ARBA" id="ARBA00009690"/>
    </source>
</evidence>
<dbReference type="SUPFAM" id="SSF55307">
    <property type="entry name" value="Tubulin C-terminal domain-like"/>
    <property type="match status" value="1"/>
</dbReference>